<keyword evidence="10 19" id="KW-0675">Receptor</keyword>
<evidence type="ECO:0000256" key="20">
    <source>
        <dbReference type="SAM" id="MobiDB-lite"/>
    </source>
</evidence>
<dbReference type="Pfam" id="PF10613">
    <property type="entry name" value="Lig_chan-Glu_bd"/>
    <property type="match status" value="1"/>
</dbReference>
<feature type="transmembrane region" description="Helical" evidence="19">
    <location>
        <begin position="229"/>
        <end position="253"/>
    </location>
</feature>
<evidence type="ECO:0000256" key="5">
    <source>
        <dbReference type="ARBA" id="ARBA00022729"/>
    </source>
</evidence>
<feature type="disulfide bond" evidence="18">
    <location>
        <begin position="345"/>
        <end position="398"/>
    </location>
</feature>
<evidence type="ECO:0000256" key="4">
    <source>
        <dbReference type="ARBA" id="ARBA00022692"/>
    </source>
</evidence>
<reference evidence="23" key="1">
    <citation type="thesis" date="2020" institute="ProQuest LLC" country="789 East Eisenhower Parkway, Ann Arbor, MI, USA">
        <title>Comparative Genomics and Chromosome Evolution.</title>
        <authorList>
            <person name="Mudd A.B."/>
        </authorList>
    </citation>
    <scope>NUCLEOTIDE SEQUENCE</scope>
    <source>
        <strain evidence="23">1538</strain>
        <tissue evidence="23">Blood</tissue>
    </source>
</reference>
<feature type="site" description="Crucial to convey clamshell closure to channel opening" evidence="17">
    <location>
        <position position="263"/>
    </location>
</feature>
<keyword evidence="4 19" id="KW-0812">Transmembrane</keyword>
<dbReference type="CDD" id="cd13685">
    <property type="entry name" value="PBP2_iGluR_non_NMDA_like"/>
    <property type="match status" value="1"/>
</dbReference>
<comment type="function">
    <text evidence="19">Receptor for glutamate that functions as a ligand-gated ion channel in the central nervous system and plays an important role in excitatory synaptic transmission. L-glutamate acts as an excitatory neurotransmitter at many synapses in the central nervous system.</text>
</comment>
<evidence type="ECO:0000256" key="9">
    <source>
        <dbReference type="ARBA" id="ARBA00023136"/>
    </source>
</evidence>
<evidence type="ECO:0000259" key="21">
    <source>
        <dbReference type="SMART" id="SM00079"/>
    </source>
</evidence>
<keyword evidence="7 19" id="KW-0770">Synapse</keyword>
<proteinExistence type="inferred from homology"/>
<feature type="binding site" evidence="16">
    <location>
        <position position="284"/>
    </location>
    <ligand>
        <name>L-glutamate</name>
        <dbReference type="ChEBI" id="CHEBI:29985"/>
    </ligand>
</feature>
<dbReference type="SMART" id="SM00079">
    <property type="entry name" value="PBPe"/>
    <property type="match status" value="1"/>
</dbReference>
<dbReference type="InterPro" id="IPR019594">
    <property type="entry name" value="Glu/Gly-bd"/>
</dbReference>
<comment type="subcellular location">
    <subcellularLocation>
        <location evidence="15 19">Postsynaptic cell membrane</location>
        <topology evidence="15 19">Multi-pass membrane protein</topology>
    </subcellularLocation>
</comment>
<evidence type="ECO:0000256" key="14">
    <source>
        <dbReference type="ARBA" id="ARBA00023303"/>
    </source>
</evidence>
<dbReference type="FunFam" id="3.40.190.10:FF:000364">
    <property type="entry name" value="Si:dkey-183j2.10"/>
    <property type="match status" value="1"/>
</dbReference>
<dbReference type="InterPro" id="IPR001320">
    <property type="entry name" value="Iontro_rcpt_C"/>
</dbReference>
<protein>
    <recommendedName>
        <fullName evidence="19">Glutamate receptor</fullName>
    </recommendedName>
</protein>
<dbReference type="Pfam" id="PF00060">
    <property type="entry name" value="Lig_chan"/>
    <property type="match status" value="1"/>
</dbReference>
<keyword evidence="5 19" id="KW-0732">Signal</keyword>
<evidence type="ECO:0000256" key="1">
    <source>
        <dbReference type="ARBA" id="ARBA00008685"/>
    </source>
</evidence>
<keyword evidence="14 19" id="KW-0407">Ion channel</keyword>
<dbReference type="InterPro" id="IPR001508">
    <property type="entry name" value="Iono_Glu_rcpt_met"/>
</dbReference>
<evidence type="ECO:0000256" key="7">
    <source>
        <dbReference type="ARBA" id="ARBA00023018"/>
    </source>
</evidence>
<evidence type="ECO:0000313" key="24">
    <source>
        <dbReference type="Proteomes" id="UP001181693"/>
    </source>
</evidence>
<comment type="caution">
    <text evidence="23">The sequence shown here is derived from an EMBL/GenBank/DDBJ whole genome shotgun (WGS) entry which is preliminary data.</text>
</comment>
<evidence type="ECO:0000256" key="16">
    <source>
        <dbReference type="PIRSR" id="PIRSR601508-1"/>
    </source>
</evidence>
<dbReference type="SUPFAM" id="SSF53850">
    <property type="entry name" value="Periplasmic binding protein-like II"/>
    <property type="match status" value="1"/>
</dbReference>
<dbReference type="GO" id="GO:0015276">
    <property type="term" value="F:ligand-gated monoatomic ion channel activity"/>
    <property type="evidence" value="ECO:0007669"/>
    <property type="project" value="InterPro"/>
</dbReference>
<dbReference type="Proteomes" id="UP001181693">
    <property type="component" value="Unassembled WGS sequence"/>
</dbReference>
<organism evidence="23 24">
    <name type="scientific">Pyxicephalus adspersus</name>
    <name type="common">African bullfrog</name>
    <dbReference type="NCBI Taxonomy" id="30357"/>
    <lineage>
        <taxon>Eukaryota</taxon>
        <taxon>Metazoa</taxon>
        <taxon>Chordata</taxon>
        <taxon>Craniata</taxon>
        <taxon>Vertebrata</taxon>
        <taxon>Euteleostomi</taxon>
        <taxon>Amphibia</taxon>
        <taxon>Batrachia</taxon>
        <taxon>Anura</taxon>
        <taxon>Neobatrachia</taxon>
        <taxon>Ranoidea</taxon>
        <taxon>Pyxicephalidae</taxon>
        <taxon>Pyxicephalinae</taxon>
        <taxon>Pyxicephalus</taxon>
    </lineage>
</organism>
<feature type="binding site" evidence="16">
    <location>
        <position position="118"/>
    </location>
    <ligand>
        <name>L-glutamate</name>
        <dbReference type="ChEBI" id="CHEBI:29985"/>
    </ligand>
</feature>
<keyword evidence="11" id="KW-0325">Glycoprotein</keyword>
<evidence type="ECO:0000256" key="18">
    <source>
        <dbReference type="PIRSR" id="PIRSR601508-3"/>
    </source>
</evidence>
<evidence type="ECO:0000256" key="11">
    <source>
        <dbReference type="ARBA" id="ARBA00023180"/>
    </source>
</evidence>
<keyword evidence="13 19" id="KW-1071">Ligand-gated ion channel</keyword>
<keyword evidence="6 19" id="KW-1133">Transmembrane helix</keyword>
<evidence type="ECO:0000256" key="17">
    <source>
        <dbReference type="PIRSR" id="PIRSR601508-2"/>
    </source>
</evidence>
<evidence type="ECO:0000256" key="6">
    <source>
        <dbReference type="ARBA" id="ARBA00022989"/>
    </source>
</evidence>
<feature type="binding site" evidence="16">
    <location>
        <position position="116"/>
    </location>
    <ligand>
        <name>L-glutamate</name>
        <dbReference type="ChEBI" id="CHEBI:29985"/>
    </ligand>
</feature>
<evidence type="ECO:0000259" key="22">
    <source>
        <dbReference type="SMART" id="SM00918"/>
    </source>
</evidence>
<dbReference type="EMBL" id="DYDO01000011">
    <property type="protein sequence ID" value="DBA16346.1"/>
    <property type="molecule type" value="Genomic_DNA"/>
</dbReference>
<feature type="compositionally biased region" description="Polar residues" evidence="20">
    <location>
        <begin position="478"/>
        <end position="489"/>
    </location>
</feature>
<evidence type="ECO:0000256" key="12">
    <source>
        <dbReference type="ARBA" id="ARBA00023257"/>
    </source>
</evidence>
<dbReference type="GO" id="GO:0038023">
    <property type="term" value="F:signaling receptor activity"/>
    <property type="evidence" value="ECO:0007669"/>
    <property type="project" value="InterPro"/>
</dbReference>
<feature type="domain" description="Ionotropic glutamate receptor C-terminal" evidence="21">
    <location>
        <begin position="40"/>
        <end position="396"/>
    </location>
</feature>
<keyword evidence="2 19" id="KW-0813">Transport</keyword>
<feature type="domain" description="Ionotropic glutamate receptor L-glutamate and glycine-binding" evidence="22">
    <location>
        <begin position="50"/>
        <end position="107"/>
    </location>
</feature>
<feature type="site" description="Interaction with the cone snail toxin Con-ikot-ikot" evidence="17">
    <location>
        <position position="290"/>
    </location>
</feature>
<feature type="transmembrane region" description="Helical" evidence="19">
    <location>
        <begin position="164"/>
        <end position="182"/>
    </location>
</feature>
<evidence type="ECO:0000256" key="2">
    <source>
        <dbReference type="ARBA" id="ARBA00022448"/>
    </source>
</evidence>
<feature type="binding site" evidence="16">
    <location>
        <position position="285"/>
    </location>
    <ligand>
        <name>L-glutamate</name>
        <dbReference type="ChEBI" id="CHEBI:29985"/>
    </ligand>
</feature>
<evidence type="ECO:0000256" key="10">
    <source>
        <dbReference type="ARBA" id="ARBA00023170"/>
    </source>
</evidence>
<evidence type="ECO:0000256" key="13">
    <source>
        <dbReference type="ARBA" id="ARBA00023286"/>
    </source>
</evidence>
<feature type="binding site" evidence="16">
    <location>
        <position position="333"/>
    </location>
    <ligand>
        <name>L-glutamate</name>
        <dbReference type="ChEBI" id="CHEBI:29985"/>
    </ligand>
</feature>
<gene>
    <name evidence="23" type="ORF">GDO54_003747</name>
</gene>
<feature type="region of interest" description="Disordered" evidence="20">
    <location>
        <begin position="464"/>
        <end position="489"/>
    </location>
</feature>
<keyword evidence="9 19" id="KW-0472">Membrane</keyword>
<evidence type="ECO:0000256" key="8">
    <source>
        <dbReference type="ARBA" id="ARBA00023065"/>
    </source>
</evidence>
<dbReference type="GO" id="GO:0045211">
    <property type="term" value="C:postsynaptic membrane"/>
    <property type="evidence" value="ECO:0007669"/>
    <property type="project" value="UniProtKB-SubCell"/>
</dbReference>
<sequence>MEKALTLLLAVVLLSLGHTDGEENTGAAVKERTKRQIPKTVTVTTILEKPFAMKTESDALEGYAVDLLSELAQSLGFNYTLHVVKDGKYGSKDQEGNWNGMVGEIIRKEATLAVAPLTITTVRENAISFSKPFMQTGIGILLKKDAAAEGSYLFGFLSPFSKELWIGIIISYVITSLCLFLVGRVSPCEWTEPASEQNQFTLLNSLWYGVGALTLQGAEPQPKSVSARIIAVIWWVFSITLLAAYIGSFASYINNNTNHTPNIQTVEDLLRQDKLEFGTMSNSSTFNFFKNSKNPKFQMIYEYMDKRKDRVLVKSFSEGVQRVRESNYAFLGESISQDFVVAKHCDLIRAPEVIGGRGYGIAAELDSPLIRPLTIAILELFESGRLEYLRQKWWENTCSTKDQTGWAPVQTQMLGGIFLILGIGLALGLIVSFIELVCKSKSNADLQKRSCCSAFSEEISLRFGKTQSSEGVEKDQKSPTSNSCDEVKA</sequence>
<evidence type="ECO:0000256" key="19">
    <source>
        <dbReference type="RuleBase" id="RU367118"/>
    </source>
</evidence>
<dbReference type="InterPro" id="IPR015683">
    <property type="entry name" value="Ionotropic_Glu_rcpt"/>
</dbReference>
<feature type="signal peptide" evidence="19">
    <location>
        <begin position="1"/>
        <end position="21"/>
    </location>
</feature>
<evidence type="ECO:0000256" key="15">
    <source>
        <dbReference type="ARBA" id="ARBA00034104"/>
    </source>
</evidence>
<dbReference type="Gene3D" id="1.10.287.70">
    <property type="match status" value="1"/>
</dbReference>
<keyword evidence="3 19" id="KW-1003">Cell membrane</keyword>
<dbReference type="PRINTS" id="PR00177">
    <property type="entry name" value="NMDARECEPTOR"/>
</dbReference>
<dbReference type="SMART" id="SM00918">
    <property type="entry name" value="Lig_chan-Glu_bd"/>
    <property type="match status" value="1"/>
</dbReference>
<dbReference type="SUPFAM" id="SSF81324">
    <property type="entry name" value="Voltage-gated potassium channels"/>
    <property type="match status" value="1"/>
</dbReference>
<keyword evidence="8 19" id="KW-0406">Ion transport</keyword>
<feature type="chain" id="PRO_5043094505" description="Glutamate receptor" evidence="19">
    <location>
        <begin position="22"/>
        <end position="489"/>
    </location>
</feature>
<dbReference type="PANTHER" id="PTHR18966">
    <property type="entry name" value="IONOTROPIC GLUTAMATE RECEPTOR"/>
    <property type="match status" value="1"/>
</dbReference>
<comment type="similarity">
    <text evidence="1 19">Belongs to the glutamate-gated ion channel (TC 1.A.10.1) family.</text>
</comment>
<feature type="binding site" evidence="16">
    <location>
        <position position="123"/>
    </location>
    <ligand>
        <name>L-glutamate</name>
        <dbReference type="ChEBI" id="CHEBI:29985"/>
    </ligand>
</feature>
<accession>A0AAV2ZJW5</accession>
<name>A0AAV2ZJW5_PYXAD</name>
<evidence type="ECO:0000313" key="23">
    <source>
        <dbReference type="EMBL" id="DBA16346.1"/>
    </source>
</evidence>
<evidence type="ECO:0000256" key="3">
    <source>
        <dbReference type="ARBA" id="ARBA00022475"/>
    </source>
</evidence>
<keyword evidence="24" id="KW-1185">Reference proteome</keyword>
<keyword evidence="18" id="KW-1015">Disulfide bond</keyword>
<feature type="transmembrane region" description="Helical" evidence="19">
    <location>
        <begin position="413"/>
        <end position="438"/>
    </location>
</feature>
<dbReference type="AlphaFoldDB" id="A0AAV2ZJW5"/>
<dbReference type="Gene3D" id="3.40.190.10">
    <property type="entry name" value="Periplasmic binding protein-like II"/>
    <property type="match status" value="1"/>
</dbReference>
<keyword evidence="12 19" id="KW-0628">Postsynaptic cell membrane</keyword>
<dbReference type="FunFam" id="1.10.287.70:FF:000143">
    <property type="entry name" value="Probable glutamate receptor"/>
    <property type="match status" value="1"/>
</dbReference>